<gene>
    <name evidence="8" type="ordered locus">LFE_0333</name>
</gene>
<evidence type="ECO:0000256" key="5">
    <source>
        <dbReference type="PROSITE-ProRule" id="PRU01091"/>
    </source>
</evidence>
<dbReference type="Gene3D" id="3.40.50.2300">
    <property type="match status" value="1"/>
</dbReference>
<keyword evidence="1 4" id="KW-0597">Phosphoprotein</keyword>
<dbReference type="AlphaFoldDB" id="I0ILA6"/>
<keyword evidence="2" id="KW-0902">Two-component regulatory system</keyword>
<keyword evidence="3 5" id="KW-0238">DNA-binding</keyword>
<dbReference type="PANTHER" id="PTHR48111">
    <property type="entry name" value="REGULATOR OF RPOS"/>
    <property type="match status" value="1"/>
</dbReference>
<dbReference type="PANTHER" id="PTHR48111:SF40">
    <property type="entry name" value="PHOSPHATE REGULON TRANSCRIPTIONAL REGULATORY PROTEIN PHOB"/>
    <property type="match status" value="1"/>
</dbReference>
<dbReference type="Proteomes" id="UP000007382">
    <property type="component" value="Chromosome"/>
</dbReference>
<dbReference type="InterPro" id="IPR011006">
    <property type="entry name" value="CheY-like_superfamily"/>
</dbReference>
<evidence type="ECO:0000256" key="2">
    <source>
        <dbReference type="ARBA" id="ARBA00023012"/>
    </source>
</evidence>
<dbReference type="KEGG" id="lfc:LFE_0333"/>
<feature type="domain" description="Response regulatory" evidence="6">
    <location>
        <begin position="14"/>
        <end position="134"/>
    </location>
</feature>
<dbReference type="SMART" id="SM00862">
    <property type="entry name" value="Trans_reg_C"/>
    <property type="match status" value="1"/>
</dbReference>
<dbReference type="OrthoDB" id="9790442at2"/>
<evidence type="ECO:0000313" key="8">
    <source>
        <dbReference type="EMBL" id="BAM06055.1"/>
    </source>
</evidence>
<dbReference type="InterPro" id="IPR016032">
    <property type="entry name" value="Sig_transdc_resp-reg_C-effctor"/>
</dbReference>
<feature type="domain" description="OmpR/PhoB-type" evidence="7">
    <location>
        <begin position="148"/>
        <end position="247"/>
    </location>
</feature>
<dbReference type="InterPro" id="IPR036388">
    <property type="entry name" value="WH-like_DNA-bd_sf"/>
</dbReference>
<dbReference type="PATRIC" id="fig|1162668.3.peg.384"/>
<evidence type="ECO:0000256" key="4">
    <source>
        <dbReference type="PROSITE-ProRule" id="PRU00169"/>
    </source>
</evidence>
<evidence type="ECO:0000259" key="7">
    <source>
        <dbReference type="PROSITE" id="PS51755"/>
    </source>
</evidence>
<evidence type="ECO:0000259" key="6">
    <source>
        <dbReference type="PROSITE" id="PS50110"/>
    </source>
</evidence>
<dbReference type="Pfam" id="PF00072">
    <property type="entry name" value="Response_reg"/>
    <property type="match status" value="1"/>
</dbReference>
<dbReference type="PROSITE" id="PS50110">
    <property type="entry name" value="RESPONSE_REGULATORY"/>
    <property type="match status" value="1"/>
</dbReference>
<proteinExistence type="predicted"/>
<dbReference type="HOGENOM" id="CLU_000445_30_4_0"/>
<dbReference type="GO" id="GO:0000976">
    <property type="term" value="F:transcription cis-regulatory region binding"/>
    <property type="evidence" value="ECO:0007669"/>
    <property type="project" value="TreeGrafter"/>
</dbReference>
<dbReference type="SUPFAM" id="SSF46894">
    <property type="entry name" value="C-terminal effector domain of the bipartite response regulators"/>
    <property type="match status" value="1"/>
</dbReference>
<dbReference type="GO" id="GO:0006355">
    <property type="term" value="P:regulation of DNA-templated transcription"/>
    <property type="evidence" value="ECO:0007669"/>
    <property type="project" value="InterPro"/>
</dbReference>
<name>I0ILA6_LEPFC</name>
<protein>
    <submittedName>
        <fullName evidence="8">Putative two component transcriptional regulator</fullName>
    </submittedName>
</protein>
<feature type="modified residue" description="4-aspartylphosphate" evidence="4">
    <location>
        <position position="67"/>
    </location>
</feature>
<dbReference type="GO" id="GO:0000156">
    <property type="term" value="F:phosphorelay response regulator activity"/>
    <property type="evidence" value="ECO:0007669"/>
    <property type="project" value="TreeGrafter"/>
</dbReference>
<dbReference type="Gene3D" id="1.10.10.10">
    <property type="entry name" value="Winged helix-like DNA-binding domain superfamily/Winged helix DNA-binding domain"/>
    <property type="match status" value="1"/>
</dbReference>
<accession>I0ILA6</accession>
<feature type="DNA-binding region" description="OmpR/PhoB-type" evidence="5">
    <location>
        <begin position="148"/>
        <end position="247"/>
    </location>
</feature>
<dbReference type="CDD" id="cd00383">
    <property type="entry name" value="trans_reg_C"/>
    <property type="match status" value="1"/>
</dbReference>
<reference evidence="8 9" key="1">
    <citation type="journal article" date="2012" name="J. Bacteriol.">
        <title>Complete Genome Sequence of Leptospirillum ferrooxidans Strain C2-3, Isolated from a Fresh Volcanic Ash Deposit on the Island of Miyake, Japan.</title>
        <authorList>
            <person name="Fujimura R."/>
            <person name="Sato Y."/>
            <person name="Nishizawa T."/>
            <person name="Oshima K."/>
            <person name="Kim S.-W."/>
            <person name="Hattori M."/>
            <person name="Kamijo T."/>
            <person name="Ohta H."/>
        </authorList>
    </citation>
    <scope>NUCLEOTIDE SEQUENCE [LARGE SCALE GENOMIC DNA]</scope>
    <source>
        <strain evidence="8 9">C2-3</strain>
    </source>
</reference>
<dbReference type="InterPro" id="IPR039420">
    <property type="entry name" value="WalR-like"/>
</dbReference>
<dbReference type="RefSeq" id="WP_014448548.1">
    <property type="nucleotide sequence ID" value="NC_017094.1"/>
</dbReference>
<evidence type="ECO:0000313" key="9">
    <source>
        <dbReference type="Proteomes" id="UP000007382"/>
    </source>
</evidence>
<evidence type="ECO:0000256" key="1">
    <source>
        <dbReference type="ARBA" id="ARBA00022553"/>
    </source>
</evidence>
<dbReference type="InterPro" id="IPR001867">
    <property type="entry name" value="OmpR/PhoB-type_DNA-bd"/>
</dbReference>
<dbReference type="EMBL" id="AP012342">
    <property type="protein sequence ID" value="BAM06055.1"/>
    <property type="molecule type" value="Genomic_DNA"/>
</dbReference>
<dbReference type="GO" id="GO:0005829">
    <property type="term" value="C:cytosol"/>
    <property type="evidence" value="ECO:0007669"/>
    <property type="project" value="TreeGrafter"/>
</dbReference>
<dbReference type="InterPro" id="IPR001789">
    <property type="entry name" value="Sig_transdc_resp-reg_receiver"/>
</dbReference>
<dbReference type="Pfam" id="PF00486">
    <property type="entry name" value="Trans_reg_C"/>
    <property type="match status" value="1"/>
</dbReference>
<dbReference type="SMART" id="SM00448">
    <property type="entry name" value="REC"/>
    <property type="match status" value="1"/>
</dbReference>
<sequence>MIHETDMMEDPRPTILLIEDEAEQIAFLKHFLLRERYQVAVAQGGDEAIWALRKMASKKVKIFCIIDWMLPEVSGVEVCRFIRSHPELKNSPIMGISANHNPDVGTHALLEGADDFMVKPFSAREMLTRIKSLIRRCQIKKEKLATKKISLSFGPLSFDSVRRELFVDGKKISLTRMEFIILQYLIEHQGHAISKEELLSELWSDDNPVGDDNLKVHVYSLRKKLKDPSDRPRFIETLRGIGYRFKDRWED</sequence>
<keyword evidence="9" id="KW-1185">Reference proteome</keyword>
<dbReference type="PROSITE" id="PS51755">
    <property type="entry name" value="OMPR_PHOB"/>
    <property type="match status" value="1"/>
</dbReference>
<dbReference type="GO" id="GO:0032993">
    <property type="term" value="C:protein-DNA complex"/>
    <property type="evidence" value="ECO:0007669"/>
    <property type="project" value="TreeGrafter"/>
</dbReference>
<evidence type="ECO:0000256" key="3">
    <source>
        <dbReference type="ARBA" id="ARBA00023125"/>
    </source>
</evidence>
<dbReference type="eggNOG" id="COG0745">
    <property type="taxonomic scope" value="Bacteria"/>
</dbReference>
<organism evidence="8 9">
    <name type="scientific">Leptospirillum ferrooxidans (strain C2-3)</name>
    <dbReference type="NCBI Taxonomy" id="1162668"/>
    <lineage>
        <taxon>Bacteria</taxon>
        <taxon>Pseudomonadati</taxon>
        <taxon>Nitrospirota</taxon>
        <taxon>Nitrospiria</taxon>
        <taxon>Nitrospirales</taxon>
        <taxon>Nitrospiraceae</taxon>
        <taxon>Leptospirillum</taxon>
    </lineage>
</organism>
<dbReference type="SUPFAM" id="SSF52172">
    <property type="entry name" value="CheY-like"/>
    <property type="match status" value="1"/>
</dbReference>
<dbReference type="STRING" id="1162668.LFE_0333"/>
<reference evidence="9" key="2">
    <citation type="submission" date="2012-03" db="EMBL/GenBank/DDBJ databases">
        <title>The complete genome sequence of the pioneer microbe on fresh volcanic deposit, Leptospirillum ferrooxidans strain C2-3.</title>
        <authorList>
            <person name="Fujimura R."/>
            <person name="Sato Y."/>
            <person name="Nishizawa T."/>
            <person name="Nanba K."/>
            <person name="Oshima K."/>
            <person name="Hattori M."/>
            <person name="Kamijo T."/>
            <person name="Ohta H."/>
        </authorList>
    </citation>
    <scope>NUCLEOTIDE SEQUENCE [LARGE SCALE GENOMIC DNA]</scope>
    <source>
        <strain evidence="9">C2-3</strain>
    </source>
</reference>